<sequence>MQGLSVVAQSIVGKDKCNTYDKNAKSAQQQSVRTLFRHKKLALLKCI</sequence>
<protein>
    <submittedName>
        <fullName evidence="1">Uncharacterized protein</fullName>
    </submittedName>
</protein>
<evidence type="ECO:0000313" key="2">
    <source>
        <dbReference type="Proteomes" id="UP000271468"/>
    </source>
</evidence>
<accession>A0A0P9QTD5</accession>
<dbReference type="EMBL" id="RBOV01000319">
    <property type="protein sequence ID" value="RMN08546.1"/>
    <property type="molecule type" value="Genomic_DNA"/>
</dbReference>
<reference evidence="1 2" key="1">
    <citation type="submission" date="2018-08" db="EMBL/GenBank/DDBJ databases">
        <title>Recombination of ecologically and evolutionarily significant loci maintains genetic cohesion in the Pseudomonas syringae species complex.</title>
        <authorList>
            <person name="Dillon M."/>
            <person name="Thakur S."/>
            <person name="Almeida R.N.D."/>
            <person name="Weir B.S."/>
            <person name="Guttman D.S."/>
        </authorList>
    </citation>
    <scope>NUCLEOTIDE SEQUENCE [LARGE SCALE GENOMIC DNA]</scope>
    <source>
        <strain evidence="1 2">ICMP 12341</strain>
    </source>
</reference>
<evidence type="ECO:0000313" key="1">
    <source>
        <dbReference type="EMBL" id="RMN08546.1"/>
    </source>
</evidence>
<name>A0A0P9QTD5_9PSED</name>
<comment type="caution">
    <text evidence="1">The sequence shown here is derived from an EMBL/GenBank/DDBJ whole genome shotgun (WGS) entry which is preliminary data.</text>
</comment>
<dbReference type="Proteomes" id="UP000271468">
    <property type="component" value="Unassembled WGS sequence"/>
</dbReference>
<proteinExistence type="predicted"/>
<dbReference type="AlphaFoldDB" id="A0A0P9QTD5"/>
<organism evidence="1 2">
    <name type="scientific">Pseudomonas syringae pv. coriandricola</name>
    <dbReference type="NCBI Taxonomy" id="264453"/>
    <lineage>
        <taxon>Bacteria</taxon>
        <taxon>Pseudomonadati</taxon>
        <taxon>Pseudomonadota</taxon>
        <taxon>Gammaproteobacteria</taxon>
        <taxon>Pseudomonadales</taxon>
        <taxon>Pseudomonadaceae</taxon>
        <taxon>Pseudomonas</taxon>
    </lineage>
</organism>
<gene>
    <name evidence="1" type="ORF">ALQ65_102149</name>
</gene>